<dbReference type="InterPro" id="IPR013078">
    <property type="entry name" value="His_Pase_superF_clade-1"/>
</dbReference>
<reference evidence="3" key="1">
    <citation type="journal article" date="2013" name="Genome Announc.">
        <title>Draft genome sequence of the ascomycete Phaeoacremonium aleophilum strain UCR-PA7, a causal agent of the esca disease complex in grapevines.</title>
        <authorList>
            <person name="Blanco-Ulate B."/>
            <person name="Rolshausen P."/>
            <person name="Cantu D."/>
        </authorList>
    </citation>
    <scope>NUCLEOTIDE SEQUENCE [LARGE SCALE GENOMIC DNA]</scope>
    <source>
        <strain evidence="3">UCR-PA7</strain>
    </source>
</reference>
<dbReference type="GeneID" id="19326233"/>
<keyword evidence="3" id="KW-1185">Reference proteome</keyword>
<dbReference type="EMBL" id="KB933190">
    <property type="protein sequence ID" value="EON98820.1"/>
    <property type="molecule type" value="Genomic_DNA"/>
</dbReference>
<dbReference type="KEGG" id="tmn:UCRPA7_5657"/>
<evidence type="ECO:0000313" key="3">
    <source>
        <dbReference type="Proteomes" id="UP000014074"/>
    </source>
</evidence>
<dbReference type="SUPFAM" id="SSF53254">
    <property type="entry name" value="Phosphoglycerate mutase-like"/>
    <property type="match status" value="1"/>
</dbReference>
<dbReference type="PANTHER" id="PTHR48100:SF32">
    <property type="entry name" value="ANCHORED PROTEIN, PUTATIVE (AFU_ORTHOLOGUE AFUA_1G10590)-RELATED"/>
    <property type="match status" value="1"/>
</dbReference>
<dbReference type="CDD" id="cd07067">
    <property type="entry name" value="HP_PGM_like"/>
    <property type="match status" value="1"/>
</dbReference>
<name>R8BHM4_PHAM7</name>
<dbReference type="HOGENOM" id="CLU_039184_0_1_1"/>
<protein>
    <submittedName>
        <fullName evidence="2">Putative phosphoglycerate mutase protein</fullName>
    </submittedName>
</protein>
<dbReference type="SMART" id="SM00855">
    <property type="entry name" value="PGAM"/>
    <property type="match status" value="1"/>
</dbReference>
<keyword evidence="1" id="KW-0732">Signal</keyword>
<accession>R8BHM4</accession>
<evidence type="ECO:0000256" key="1">
    <source>
        <dbReference type="SAM" id="SignalP"/>
    </source>
</evidence>
<dbReference type="InterPro" id="IPR029033">
    <property type="entry name" value="His_PPase_superfam"/>
</dbReference>
<dbReference type="Pfam" id="PF00300">
    <property type="entry name" value="His_Phos_1"/>
    <property type="match status" value="1"/>
</dbReference>
<dbReference type="GO" id="GO:0016791">
    <property type="term" value="F:phosphatase activity"/>
    <property type="evidence" value="ECO:0007669"/>
    <property type="project" value="TreeGrafter"/>
</dbReference>
<dbReference type="Gene3D" id="3.40.50.1240">
    <property type="entry name" value="Phosphoglycerate mutase-like"/>
    <property type="match status" value="1"/>
</dbReference>
<feature type="chain" id="PRO_5004452037" evidence="1">
    <location>
        <begin position="20"/>
        <end position="324"/>
    </location>
</feature>
<dbReference type="AlphaFoldDB" id="R8BHM4"/>
<dbReference type="RefSeq" id="XP_007916391.1">
    <property type="nucleotide sequence ID" value="XM_007918200.1"/>
</dbReference>
<feature type="signal peptide" evidence="1">
    <location>
        <begin position="1"/>
        <end position="19"/>
    </location>
</feature>
<dbReference type="Proteomes" id="UP000014074">
    <property type="component" value="Unassembled WGS sequence"/>
</dbReference>
<dbReference type="PANTHER" id="PTHR48100">
    <property type="entry name" value="BROAD-SPECIFICITY PHOSPHATASE YOR283W-RELATED"/>
    <property type="match status" value="1"/>
</dbReference>
<gene>
    <name evidence="2" type="ORF">UCRPA7_5657</name>
</gene>
<dbReference type="eggNOG" id="KOG4754">
    <property type="taxonomic scope" value="Eukaryota"/>
</dbReference>
<organism evidence="2 3">
    <name type="scientific">Phaeoacremonium minimum (strain UCR-PA7)</name>
    <name type="common">Esca disease fungus</name>
    <name type="synonym">Togninia minima</name>
    <dbReference type="NCBI Taxonomy" id="1286976"/>
    <lineage>
        <taxon>Eukaryota</taxon>
        <taxon>Fungi</taxon>
        <taxon>Dikarya</taxon>
        <taxon>Ascomycota</taxon>
        <taxon>Pezizomycotina</taxon>
        <taxon>Sordariomycetes</taxon>
        <taxon>Sordariomycetidae</taxon>
        <taxon>Togniniales</taxon>
        <taxon>Togniniaceae</taxon>
        <taxon>Phaeoacremonium</taxon>
    </lineage>
</organism>
<proteinExistence type="predicted"/>
<dbReference type="GO" id="GO:0005737">
    <property type="term" value="C:cytoplasm"/>
    <property type="evidence" value="ECO:0007669"/>
    <property type="project" value="TreeGrafter"/>
</dbReference>
<evidence type="ECO:0000313" key="2">
    <source>
        <dbReference type="EMBL" id="EON98820.1"/>
    </source>
</evidence>
<dbReference type="OrthoDB" id="496981at2759"/>
<dbReference type="InterPro" id="IPR050275">
    <property type="entry name" value="PGM_Phosphatase"/>
</dbReference>
<sequence>MVQLFASSLVLALVSTSTAWKLGVSDCGSNSHYINYTTVTGFFLQDDSATIPSSFDYSTVNFGLINQTYSTDDAFDKCGRKTQWQKFANYVNTLNKESGDDVTYKVLWMGRHGEGYHNAAETFYGTPAWNCYWSELEGNGTVRWDDALLTEAGIAQAEKANKFWKYELENQRIPAPQSYYSSPLRRCLYTANITFSGLDLPEDRPFVPTIKEFFREGISIHTCDRRSNKTTIAGLVPTWKFEPGFPEQDPYWTGVLGEDSSSQDARSKIVLDEVFSEDDNTWLSITAHSGEIASILRTLGHRTFSLSTGQIIPVLVKAQKLYQA</sequence>